<comment type="caution">
    <text evidence="1">The sequence shown here is derived from an EMBL/GenBank/DDBJ whole genome shotgun (WGS) entry which is preliminary data.</text>
</comment>
<protein>
    <submittedName>
        <fullName evidence="1">Uncharacterized protein</fullName>
    </submittedName>
</protein>
<name>A0A0F9AB74_9ZZZZ</name>
<gene>
    <name evidence="1" type="ORF">LCGC14_2592630</name>
</gene>
<dbReference type="EMBL" id="LAZR01043561">
    <property type="protein sequence ID" value="KKL06779.1"/>
    <property type="molecule type" value="Genomic_DNA"/>
</dbReference>
<sequence>MKTLTYKFTETFQNPFNRKARAGISPRGILRGLGFFMEDCQMEKIDLIGKNFGRLIVEKSAHSNKAGQAFWKCKCDCGNIIIARSDSLRTGNTKSCGCLPKEILIARNTTHTLSKTGTYKIWRGMISRCRYDYPFYRYWHGKGIKVCDRWMSFKRFLFDMGERPKGLTIERIDSN</sequence>
<organism evidence="1">
    <name type="scientific">marine sediment metagenome</name>
    <dbReference type="NCBI Taxonomy" id="412755"/>
    <lineage>
        <taxon>unclassified sequences</taxon>
        <taxon>metagenomes</taxon>
        <taxon>ecological metagenomes</taxon>
    </lineage>
</organism>
<feature type="non-terminal residue" evidence="1">
    <location>
        <position position="175"/>
    </location>
</feature>
<accession>A0A0F9AB74</accession>
<dbReference type="AlphaFoldDB" id="A0A0F9AB74"/>
<proteinExistence type="predicted"/>
<reference evidence="1" key="1">
    <citation type="journal article" date="2015" name="Nature">
        <title>Complex archaea that bridge the gap between prokaryotes and eukaryotes.</title>
        <authorList>
            <person name="Spang A."/>
            <person name="Saw J.H."/>
            <person name="Jorgensen S.L."/>
            <person name="Zaremba-Niedzwiedzka K."/>
            <person name="Martijn J."/>
            <person name="Lind A.E."/>
            <person name="van Eijk R."/>
            <person name="Schleper C."/>
            <person name="Guy L."/>
            <person name="Ettema T.J."/>
        </authorList>
    </citation>
    <scope>NUCLEOTIDE SEQUENCE</scope>
</reference>
<evidence type="ECO:0000313" key="1">
    <source>
        <dbReference type="EMBL" id="KKL06779.1"/>
    </source>
</evidence>